<dbReference type="SUPFAM" id="SSF141571">
    <property type="entry name" value="Pentapeptide repeat-like"/>
    <property type="match status" value="1"/>
</dbReference>
<evidence type="ECO:0000313" key="3">
    <source>
        <dbReference type="EMBL" id="GAX24742.1"/>
    </source>
</evidence>
<sequence>MTYLRRVFMMTLTILLSNSHSVESFTTPLTTKPLSQTKGTIMGLFNKENNDSVSRNTSLQKKSNIANNNPNVFSVATASAFVAWSLFSGAALADGQTSKFKLPPIDYSDPNRCVLKSSSIGQANAARDKLYDLRACNIPEQKAVGYDLSGVITTKTDLRKSNFQDAQFSKAYLHDSIFDDSDFSNAIVDRASFRGSSLRGALFVNTVLTGTSFEESNLENTDFSDAYMGDFDSRSLCKNPTLQGTNPVTGVDTRASAGCK</sequence>
<keyword evidence="1" id="KW-0677">Repeat</keyword>
<evidence type="ECO:0000256" key="1">
    <source>
        <dbReference type="ARBA" id="ARBA00022737"/>
    </source>
</evidence>
<dbReference type="InParanoid" id="A0A1Z5KF76"/>
<organism evidence="3 4">
    <name type="scientific">Fistulifera solaris</name>
    <name type="common">Oleaginous diatom</name>
    <dbReference type="NCBI Taxonomy" id="1519565"/>
    <lineage>
        <taxon>Eukaryota</taxon>
        <taxon>Sar</taxon>
        <taxon>Stramenopiles</taxon>
        <taxon>Ochrophyta</taxon>
        <taxon>Bacillariophyta</taxon>
        <taxon>Bacillariophyceae</taxon>
        <taxon>Bacillariophycidae</taxon>
        <taxon>Naviculales</taxon>
        <taxon>Naviculaceae</taxon>
        <taxon>Fistulifera</taxon>
    </lineage>
</organism>
<dbReference type="PANTHER" id="PTHR47485">
    <property type="entry name" value="THYLAKOID LUMENAL 17.4 KDA PROTEIN, CHLOROPLASTIC"/>
    <property type="match status" value="1"/>
</dbReference>
<dbReference type="OrthoDB" id="9989223at2759"/>
<evidence type="ECO:0000256" key="2">
    <source>
        <dbReference type="SAM" id="SignalP"/>
    </source>
</evidence>
<evidence type="ECO:0008006" key="5">
    <source>
        <dbReference type="Google" id="ProtNLM"/>
    </source>
</evidence>
<dbReference type="InterPro" id="IPR001646">
    <property type="entry name" value="5peptide_repeat"/>
</dbReference>
<dbReference type="AlphaFoldDB" id="A0A1Z5KF76"/>
<dbReference type="Gene3D" id="2.160.20.80">
    <property type="entry name" value="E3 ubiquitin-protein ligase SopA"/>
    <property type="match status" value="1"/>
</dbReference>
<dbReference type="Pfam" id="PF00805">
    <property type="entry name" value="Pentapeptide"/>
    <property type="match status" value="2"/>
</dbReference>
<keyword evidence="2" id="KW-0732">Signal</keyword>
<gene>
    <name evidence="3" type="ORF">FisN_4Hh300</name>
</gene>
<reference evidence="3 4" key="1">
    <citation type="journal article" date="2015" name="Plant Cell">
        <title>Oil accumulation by the oleaginous diatom Fistulifera solaris as revealed by the genome and transcriptome.</title>
        <authorList>
            <person name="Tanaka T."/>
            <person name="Maeda Y."/>
            <person name="Veluchamy A."/>
            <person name="Tanaka M."/>
            <person name="Abida H."/>
            <person name="Marechal E."/>
            <person name="Bowler C."/>
            <person name="Muto M."/>
            <person name="Sunaga Y."/>
            <person name="Tanaka M."/>
            <person name="Yoshino T."/>
            <person name="Taniguchi T."/>
            <person name="Fukuda Y."/>
            <person name="Nemoto M."/>
            <person name="Matsumoto M."/>
            <person name="Wong P.S."/>
            <person name="Aburatani S."/>
            <person name="Fujibuchi W."/>
        </authorList>
    </citation>
    <scope>NUCLEOTIDE SEQUENCE [LARGE SCALE GENOMIC DNA]</scope>
    <source>
        <strain evidence="3 4">JPCC DA0580</strain>
    </source>
</reference>
<feature type="signal peptide" evidence="2">
    <location>
        <begin position="1"/>
        <end position="24"/>
    </location>
</feature>
<keyword evidence="4" id="KW-1185">Reference proteome</keyword>
<dbReference type="Proteomes" id="UP000198406">
    <property type="component" value="Unassembled WGS sequence"/>
</dbReference>
<evidence type="ECO:0000313" key="4">
    <source>
        <dbReference type="Proteomes" id="UP000198406"/>
    </source>
</evidence>
<dbReference type="EMBL" id="BDSP01000213">
    <property type="protein sequence ID" value="GAX24742.1"/>
    <property type="molecule type" value="Genomic_DNA"/>
</dbReference>
<dbReference type="PANTHER" id="PTHR47485:SF1">
    <property type="entry name" value="THYLAKOID LUMENAL 17.4 KDA PROTEIN, CHLOROPLASTIC"/>
    <property type="match status" value="1"/>
</dbReference>
<proteinExistence type="predicted"/>
<feature type="chain" id="PRO_5012645059" description="Pentapeptide repeat-containing protein" evidence="2">
    <location>
        <begin position="25"/>
        <end position="260"/>
    </location>
</feature>
<accession>A0A1Z5KF76</accession>
<name>A0A1Z5KF76_FISSO</name>
<protein>
    <recommendedName>
        <fullName evidence="5">Pentapeptide repeat-containing protein</fullName>
    </recommendedName>
</protein>
<comment type="caution">
    <text evidence="3">The sequence shown here is derived from an EMBL/GenBank/DDBJ whole genome shotgun (WGS) entry which is preliminary data.</text>
</comment>